<dbReference type="Gene3D" id="3.30.1150.10">
    <property type="match status" value="1"/>
</dbReference>
<accession>A0A177NN89</accession>
<name>A0A177NN89_9GAMM</name>
<feature type="transmembrane region" description="Helical" evidence="2">
    <location>
        <begin position="12"/>
        <end position="31"/>
    </location>
</feature>
<feature type="compositionally biased region" description="Basic and acidic residues" evidence="1">
    <location>
        <begin position="68"/>
        <end position="77"/>
    </location>
</feature>
<dbReference type="OrthoDB" id="5574353at2"/>
<evidence type="ECO:0000313" key="4">
    <source>
        <dbReference type="Proteomes" id="UP000077857"/>
    </source>
</evidence>
<reference evidence="3 4" key="1">
    <citation type="submission" date="2016-03" db="EMBL/GenBank/DDBJ databases">
        <authorList>
            <person name="Ploux O."/>
        </authorList>
    </citation>
    <scope>NUCLEOTIDE SEQUENCE [LARGE SCALE GENOMIC DNA]</scope>
    <source>
        <strain evidence="3 4">R-45378</strain>
    </source>
</reference>
<keyword evidence="3" id="KW-0675">Receptor</keyword>
<sequence length="224" mass="23990">MTNKYAWLRRLPVVLGIGLSLLIGLGVWWLADKFEKPPQTKKQVQQITMIQPPPPPPPPPEQAPPPPEEIKEEKIEQPEPEPEPEPSLEPDEAPPAEDLGVDADGTAGSDGFGLQARKGGRSILGGGGGNAILWYGGQIQRQVESGLQNLLADTPAAQAGYSVILEIWVGPDGRISRSELAGGSGKADIDQALRAALPRLRASVGRPPPESMPQPIRIRLNSRV</sequence>
<organism evidence="3 4">
    <name type="scientific">Methylomonas koyamae</name>
    <dbReference type="NCBI Taxonomy" id="702114"/>
    <lineage>
        <taxon>Bacteria</taxon>
        <taxon>Pseudomonadati</taxon>
        <taxon>Pseudomonadota</taxon>
        <taxon>Gammaproteobacteria</taxon>
        <taxon>Methylococcales</taxon>
        <taxon>Methylococcaceae</taxon>
        <taxon>Methylomonas</taxon>
    </lineage>
</organism>
<dbReference type="RefSeq" id="WP_064039852.1">
    <property type="nucleotide sequence ID" value="NZ_LUUJ01000055.1"/>
</dbReference>
<feature type="compositionally biased region" description="Polar residues" evidence="1">
    <location>
        <begin position="40"/>
        <end position="49"/>
    </location>
</feature>
<evidence type="ECO:0000313" key="3">
    <source>
        <dbReference type="EMBL" id="OAI18833.1"/>
    </source>
</evidence>
<comment type="caution">
    <text evidence="3">The sequence shown here is derived from an EMBL/GenBank/DDBJ whole genome shotgun (WGS) entry which is preliminary data.</text>
</comment>
<dbReference type="EMBL" id="LUUJ01000055">
    <property type="protein sequence ID" value="OAI18833.1"/>
    <property type="molecule type" value="Genomic_DNA"/>
</dbReference>
<dbReference type="SUPFAM" id="SSF74653">
    <property type="entry name" value="TolA/TonB C-terminal domain"/>
    <property type="match status" value="1"/>
</dbReference>
<keyword evidence="2" id="KW-0472">Membrane</keyword>
<keyword evidence="2" id="KW-1133">Transmembrane helix</keyword>
<gene>
    <name evidence="3" type="ORF">A1507_08745</name>
</gene>
<feature type="region of interest" description="Disordered" evidence="1">
    <location>
        <begin position="38"/>
        <end position="114"/>
    </location>
</feature>
<dbReference type="Proteomes" id="UP000077857">
    <property type="component" value="Unassembled WGS sequence"/>
</dbReference>
<protein>
    <submittedName>
        <fullName evidence="3">TonB-dependent receptor</fullName>
    </submittedName>
</protein>
<proteinExistence type="predicted"/>
<dbReference type="Pfam" id="PF13103">
    <property type="entry name" value="TonB_2"/>
    <property type="match status" value="1"/>
</dbReference>
<feature type="compositionally biased region" description="Acidic residues" evidence="1">
    <location>
        <begin position="78"/>
        <end position="101"/>
    </location>
</feature>
<dbReference type="AlphaFoldDB" id="A0A177NN89"/>
<feature type="compositionally biased region" description="Pro residues" evidence="1">
    <location>
        <begin position="51"/>
        <end position="67"/>
    </location>
</feature>
<keyword evidence="2" id="KW-0812">Transmembrane</keyword>
<evidence type="ECO:0000256" key="1">
    <source>
        <dbReference type="SAM" id="MobiDB-lite"/>
    </source>
</evidence>
<evidence type="ECO:0000256" key="2">
    <source>
        <dbReference type="SAM" id="Phobius"/>
    </source>
</evidence>